<proteinExistence type="inferred from homology"/>
<dbReference type="PANTHER" id="PTHR11306:SF0">
    <property type="entry name" value="PHOSPHATIDYLGLYCEROL_PHOSPHATIDYLINOSITOL TRANSFER PROTEIN"/>
    <property type="match status" value="1"/>
</dbReference>
<protein>
    <recommendedName>
        <fullName evidence="8">MD-2-related lipid-recognition domain-containing protein</fullName>
    </recommendedName>
</protein>
<dbReference type="AlphaFoldDB" id="A0A835HBL8"/>
<keyword evidence="10" id="KW-1185">Reference proteome</keyword>
<feature type="domain" description="MD-2-related lipid-recognition" evidence="8">
    <location>
        <begin position="28"/>
        <end position="142"/>
    </location>
</feature>
<dbReference type="Proteomes" id="UP000631114">
    <property type="component" value="Unassembled WGS sequence"/>
</dbReference>
<dbReference type="EMBL" id="JADFTS010000007">
    <property type="protein sequence ID" value="KAF9595489.1"/>
    <property type="molecule type" value="Genomic_DNA"/>
</dbReference>
<dbReference type="InterPro" id="IPR039670">
    <property type="entry name" value="NPC2-like"/>
</dbReference>
<dbReference type="CDD" id="cd00917">
    <property type="entry name" value="PG-PI_TP"/>
    <property type="match status" value="1"/>
</dbReference>
<dbReference type="FunFam" id="2.60.40.770:FF:000002">
    <property type="entry name" value="putative phosphatidylglycerol/phosphatidylinositol transfer protein DDB_G0282179"/>
    <property type="match status" value="1"/>
</dbReference>
<evidence type="ECO:0000256" key="6">
    <source>
        <dbReference type="ARBA" id="ARBA00023055"/>
    </source>
</evidence>
<evidence type="ECO:0000256" key="7">
    <source>
        <dbReference type="SAM" id="SignalP"/>
    </source>
</evidence>
<comment type="similarity">
    <text evidence="2">Belongs to the NPC2 family.</text>
</comment>
<comment type="caution">
    <text evidence="9">The sequence shown here is derived from an EMBL/GenBank/DDBJ whole genome shotgun (WGS) entry which is preliminary data.</text>
</comment>
<dbReference type="InterPro" id="IPR003172">
    <property type="entry name" value="ML_dom"/>
</dbReference>
<dbReference type="SUPFAM" id="SSF81296">
    <property type="entry name" value="E set domains"/>
    <property type="match status" value="1"/>
</dbReference>
<evidence type="ECO:0000313" key="10">
    <source>
        <dbReference type="Proteomes" id="UP000631114"/>
    </source>
</evidence>
<evidence type="ECO:0000313" key="9">
    <source>
        <dbReference type="EMBL" id="KAF9595489.1"/>
    </source>
</evidence>
<gene>
    <name evidence="9" type="ORF">IFM89_000407</name>
</gene>
<comment type="function">
    <text evidence="1">Catalyzes the intermembrane transfer of phosphatidylglycerol and phosphatidylinositol.</text>
</comment>
<dbReference type="OrthoDB" id="6409159at2759"/>
<organism evidence="9 10">
    <name type="scientific">Coptis chinensis</name>
    <dbReference type="NCBI Taxonomy" id="261450"/>
    <lineage>
        <taxon>Eukaryota</taxon>
        <taxon>Viridiplantae</taxon>
        <taxon>Streptophyta</taxon>
        <taxon>Embryophyta</taxon>
        <taxon>Tracheophyta</taxon>
        <taxon>Spermatophyta</taxon>
        <taxon>Magnoliopsida</taxon>
        <taxon>Ranunculales</taxon>
        <taxon>Ranunculaceae</taxon>
        <taxon>Coptidoideae</taxon>
        <taxon>Coptis</taxon>
    </lineage>
</organism>
<dbReference type="InterPro" id="IPR033917">
    <property type="entry name" value="ML_PG-PI_TP"/>
</dbReference>
<evidence type="ECO:0000256" key="1">
    <source>
        <dbReference type="ARBA" id="ARBA00002053"/>
    </source>
</evidence>
<dbReference type="Gene3D" id="2.60.40.770">
    <property type="match status" value="1"/>
</dbReference>
<name>A0A835HBL8_9MAGN</name>
<dbReference type="SMART" id="SM00737">
    <property type="entry name" value="ML"/>
    <property type="match status" value="1"/>
</dbReference>
<dbReference type="InterPro" id="IPR014756">
    <property type="entry name" value="Ig_E-set"/>
</dbReference>
<keyword evidence="6" id="KW-0445">Lipid transport</keyword>
<evidence type="ECO:0000256" key="4">
    <source>
        <dbReference type="ARBA" id="ARBA00022448"/>
    </source>
</evidence>
<reference evidence="9 10" key="1">
    <citation type="submission" date="2020-10" db="EMBL/GenBank/DDBJ databases">
        <title>The Coptis chinensis genome and diversification of protoberbering-type alkaloids.</title>
        <authorList>
            <person name="Wang B."/>
            <person name="Shu S."/>
            <person name="Song C."/>
            <person name="Liu Y."/>
        </authorList>
    </citation>
    <scope>NUCLEOTIDE SEQUENCE [LARGE SCALE GENOMIC DNA]</scope>
    <source>
        <strain evidence="9">HL-2020</strain>
        <tissue evidence="9">Leaf</tissue>
    </source>
</reference>
<comment type="subunit">
    <text evidence="3">Monomer.</text>
</comment>
<sequence length="156" mass="16858">MESLHLNKLILLLAAFVLIIPSIHATNVKYCKKISYPVKVSGVEISPNPITRGKPATFNISASTDDNLTGGKVEIDVKYFGWHVHSENHDLCEETPCPVAPGDFVLSHSQVLPGITPPGSYTLTMKILGGNGGELTCINFDFSIGWYAEDEAVADS</sequence>
<keyword evidence="4" id="KW-0813">Transport</keyword>
<evidence type="ECO:0000256" key="5">
    <source>
        <dbReference type="ARBA" id="ARBA00022729"/>
    </source>
</evidence>
<evidence type="ECO:0000259" key="8">
    <source>
        <dbReference type="SMART" id="SM00737"/>
    </source>
</evidence>
<dbReference type="GO" id="GO:0032934">
    <property type="term" value="F:sterol binding"/>
    <property type="evidence" value="ECO:0007669"/>
    <property type="project" value="InterPro"/>
</dbReference>
<evidence type="ECO:0000256" key="3">
    <source>
        <dbReference type="ARBA" id="ARBA00011245"/>
    </source>
</evidence>
<keyword evidence="5 7" id="KW-0732">Signal</keyword>
<feature type="chain" id="PRO_5032340337" description="MD-2-related lipid-recognition domain-containing protein" evidence="7">
    <location>
        <begin position="26"/>
        <end position="156"/>
    </location>
</feature>
<dbReference type="GO" id="GO:0032366">
    <property type="term" value="P:intracellular sterol transport"/>
    <property type="evidence" value="ECO:0007669"/>
    <property type="project" value="InterPro"/>
</dbReference>
<accession>A0A835HBL8</accession>
<evidence type="ECO:0000256" key="2">
    <source>
        <dbReference type="ARBA" id="ARBA00006370"/>
    </source>
</evidence>
<dbReference type="PANTHER" id="PTHR11306">
    <property type="entry name" value="NIEMANN PICK TYPE C2 PROTEIN NPC2-RELATED"/>
    <property type="match status" value="1"/>
</dbReference>
<dbReference type="Pfam" id="PF02221">
    <property type="entry name" value="E1_DerP2_DerF2"/>
    <property type="match status" value="1"/>
</dbReference>
<feature type="signal peptide" evidence="7">
    <location>
        <begin position="1"/>
        <end position="25"/>
    </location>
</feature>